<dbReference type="AlphaFoldDB" id="A0A7W9PI66"/>
<evidence type="ECO:0000313" key="3">
    <source>
        <dbReference type="Proteomes" id="UP000540412"/>
    </source>
</evidence>
<dbReference type="Pfam" id="PF03992">
    <property type="entry name" value="ABM"/>
    <property type="match status" value="1"/>
</dbReference>
<comment type="caution">
    <text evidence="2">The sequence shown here is derived from an EMBL/GenBank/DDBJ whole genome shotgun (WGS) entry which is preliminary data.</text>
</comment>
<evidence type="ECO:0000259" key="1">
    <source>
        <dbReference type="PROSITE" id="PS51725"/>
    </source>
</evidence>
<dbReference type="EMBL" id="JACHIT010000002">
    <property type="protein sequence ID" value="MBB5916614.1"/>
    <property type="molecule type" value="Genomic_DNA"/>
</dbReference>
<sequence>MGHVVVATWVAKPGEADYVRTILEKMTPGNRAEEKMVHFQAQVSTEDPNVFIVYEHYTDASGYEEHRASEAFQNLVLGDVIHRLESRAVRTYTTIGPRA</sequence>
<dbReference type="Gene3D" id="3.30.70.100">
    <property type="match status" value="1"/>
</dbReference>
<protein>
    <submittedName>
        <fullName evidence="2">Quinol monooxygenase YgiN</fullName>
    </submittedName>
</protein>
<proteinExistence type="predicted"/>
<dbReference type="RefSeq" id="WP_040754220.1">
    <property type="nucleotide sequence ID" value="NZ_JACHIT010000002.1"/>
</dbReference>
<keyword evidence="2" id="KW-0560">Oxidoreductase</keyword>
<gene>
    <name evidence="2" type="ORF">BJY24_005526</name>
</gene>
<dbReference type="InterPro" id="IPR011008">
    <property type="entry name" value="Dimeric_a/b-barrel"/>
</dbReference>
<dbReference type="InterPro" id="IPR007138">
    <property type="entry name" value="ABM_dom"/>
</dbReference>
<reference evidence="2 3" key="1">
    <citation type="submission" date="2020-08" db="EMBL/GenBank/DDBJ databases">
        <title>Sequencing the genomes of 1000 actinobacteria strains.</title>
        <authorList>
            <person name="Klenk H.-P."/>
        </authorList>
    </citation>
    <scope>NUCLEOTIDE SEQUENCE [LARGE SCALE GENOMIC DNA]</scope>
    <source>
        <strain evidence="2 3">DSM 43582</strain>
    </source>
</reference>
<organism evidence="2 3">
    <name type="scientific">Nocardia transvalensis</name>
    <dbReference type="NCBI Taxonomy" id="37333"/>
    <lineage>
        <taxon>Bacteria</taxon>
        <taxon>Bacillati</taxon>
        <taxon>Actinomycetota</taxon>
        <taxon>Actinomycetes</taxon>
        <taxon>Mycobacteriales</taxon>
        <taxon>Nocardiaceae</taxon>
        <taxon>Nocardia</taxon>
    </lineage>
</organism>
<dbReference type="SUPFAM" id="SSF54909">
    <property type="entry name" value="Dimeric alpha+beta barrel"/>
    <property type="match status" value="1"/>
</dbReference>
<evidence type="ECO:0000313" key="2">
    <source>
        <dbReference type="EMBL" id="MBB5916614.1"/>
    </source>
</evidence>
<keyword evidence="2" id="KW-0503">Monooxygenase</keyword>
<keyword evidence="3" id="KW-1185">Reference proteome</keyword>
<dbReference type="GO" id="GO:0004497">
    <property type="term" value="F:monooxygenase activity"/>
    <property type="evidence" value="ECO:0007669"/>
    <property type="project" value="UniProtKB-KW"/>
</dbReference>
<feature type="domain" description="ABM" evidence="1">
    <location>
        <begin position="3"/>
        <end position="93"/>
    </location>
</feature>
<dbReference type="PROSITE" id="PS51725">
    <property type="entry name" value="ABM"/>
    <property type="match status" value="1"/>
</dbReference>
<dbReference type="Proteomes" id="UP000540412">
    <property type="component" value="Unassembled WGS sequence"/>
</dbReference>
<accession>A0A7W9PI66</accession>
<name>A0A7W9PI66_9NOCA</name>